<organism evidence="2">
    <name type="scientific">Selaginella moellendorffii</name>
    <name type="common">Spikemoss</name>
    <dbReference type="NCBI Taxonomy" id="88036"/>
    <lineage>
        <taxon>Eukaryota</taxon>
        <taxon>Viridiplantae</taxon>
        <taxon>Streptophyta</taxon>
        <taxon>Embryophyta</taxon>
        <taxon>Tracheophyta</taxon>
        <taxon>Lycopodiopsida</taxon>
        <taxon>Selaginellales</taxon>
        <taxon>Selaginellaceae</taxon>
        <taxon>Selaginella</taxon>
    </lineage>
</organism>
<name>D8RVJ9_SELML</name>
<dbReference type="EMBL" id="GL377591">
    <property type="protein sequence ID" value="EFJ23973.1"/>
    <property type="molecule type" value="Genomic_DNA"/>
</dbReference>
<reference evidence="1 2" key="1">
    <citation type="journal article" date="2011" name="Science">
        <title>The Selaginella genome identifies genetic changes associated with the evolution of vascular plants.</title>
        <authorList>
            <person name="Banks J.A."/>
            <person name="Nishiyama T."/>
            <person name="Hasebe M."/>
            <person name="Bowman J.L."/>
            <person name="Gribskov M."/>
            <person name="dePamphilis C."/>
            <person name="Albert V.A."/>
            <person name="Aono N."/>
            <person name="Aoyama T."/>
            <person name="Ambrose B.A."/>
            <person name="Ashton N.W."/>
            <person name="Axtell M.J."/>
            <person name="Barker E."/>
            <person name="Barker M.S."/>
            <person name="Bennetzen J.L."/>
            <person name="Bonawitz N.D."/>
            <person name="Chapple C."/>
            <person name="Cheng C."/>
            <person name="Correa L.G."/>
            <person name="Dacre M."/>
            <person name="DeBarry J."/>
            <person name="Dreyer I."/>
            <person name="Elias M."/>
            <person name="Engstrom E.M."/>
            <person name="Estelle M."/>
            <person name="Feng L."/>
            <person name="Finet C."/>
            <person name="Floyd S.K."/>
            <person name="Frommer W.B."/>
            <person name="Fujita T."/>
            <person name="Gramzow L."/>
            <person name="Gutensohn M."/>
            <person name="Harholt J."/>
            <person name="Hattori M."/>
            <person name="Heyl A."/>
            <person name="Hirai T."/>
            <person name="Hiwatashi Y."/>
            <person name="Ishikawa M."/>
            <person name="Iwata M."/>
            <person name="Karol K.G."/>
            <person name="Koehler B."/>
            <person name="Kolukisaoglu U."/>
            <person name="Kubo M."/>
            <person name="Kurata T."/>
            <person name="Lalonde S."/>
            <person name="Li K."/>
            <person name="Li Y."/>
            <person name="Litt A."/>
            <person name="Lyons E."/>
            <person name="Manning G."/>
            <person name="Maruyama T."/>
            <person name="Michael T.P."/>
            <person name="Mikami K."/>
            <person name="Miyazaki S."/>
            <person name="Morinaga S."/>
            <person name="Murata T."/>
            <person name="Mueller-Roeber B."/>
            <person name="Nelson D.R."/>
            <person name="Obara M."/>
            <person name="Oguri Y."/>
            <person name="Olmstead R.G."/>
            <person name="Onodera N."/>
            <person name="Petersen B.L."/>
            <person name="Pils B."/>
            <person name="Prigge M."/>
            <person name="Rensing S.A."/>
            <person name="Riano-Pachon D.M."/>
            <person name="Roberts A.W."/>
            <person name="Sato Y."/>
            <person name="Scheller H.V."/>
            <person name="Schulz B."/>
            <person name="Schulz C."/>
            <person name="Shakirov E.V."/>
            <person name="Shibagaki N."/>
            <person name="Shinohara N."/>
            <person name="Shippen D.E."/>
            <person name="Soerensen I."/>
            <person name="Sotooka R."/>
            <person name="Sugimoto N."/>
            <person name="Sugita M."/>
            <person name="Sumikawa N."/>
            <person name="Tanurdzic M."/>
            <person name="Theissen G."/>
            <person name="Ulvskov P."/>
            <person name="Wakazuki S."/>
            <person name="Weng J.K."/>
            <person name="Willats W.W."/>
            <person name="Wipf D."/>
            <person name="Wolf P.G."/>
            <person name="Yang L."/>
            <person name="Zimmer A.D."/>
            <person name="Zhu Q."/>
            <person name="Mitros T."/>
            <person name="Hellsten U."/>
            <person name="Loque D."/>
            <person name="Otillar R."/>
            <person name="Salamov A."/>
            <person name="Schmutz J."/>
            <person name="Shapiro H."/>
            <person name="Lindquist E."/>
            <person name="Lucas S."/>
            <person name="Rokhsar D."/>
            <person name="Grigoriev I.V."/>
        </authorList>
    </citation>
    <scope>NUCLEOTIDE SEQUENCE [LARGE SCALE GENOMIC DNA]</scope>
</reference>
<dbReference type="InParanoid" id="D8RVJ9"/>
<dbReference type="HOGENOM" id="CLU_783888_0_0_1"/>
<evidence type="ECO:0000313" key="2">
    <source>
        <dbReference type="Proteomes" id="UP000001514"/>
    </source>
</evidence>
<dbReference type="KEGG" id="smo:SELMODRAFT_415267"/>
<sequence length="354" mass="40118">MRQKRPESESSRWRRPGRESNSCLKLKLVLAWVSYSRILMGHKSNGRDGGKDGGAVCLAHRKNRTDGVKNNSNGAPRLYNKGDESMPVCHRYFGYGFEVHELEVAASGGGRTVQETQSGWAKFRHQRKEDTRKFSSHVEQEGDNFEKINVLLDAVVGTFEKETGIVKSREGLQHFVEKIRVLHTGSAHPMAVYKHDATYGATMKPQKELTLKPPALIELTAAEYSVKVQMASEVESFFGGDNKIGLIEQVFSLAGIKERVEQKNQASNLLNEVERLKCLVETMLLPRHWFCIRGEALRLNGVMDATICQPILPAYDKELFLRANFRFLELILHTVTKVFSEITSYVLEKCQFNK</sequence>
<accession>D8RVJ9</accession>
<protein>
    <submittedName>
        <fullName evidence="1">Uncharacterized protein</fullName>
    </submittedName>
</protein>
<dbReference type="AlphaFoldDB" id="D8RVJ9"/>
<gene>
    <name evidence="1" type="ORF">SELMODRAFT_415267</name>
</gene>
<dbReference type="Gramene" id="EFJ23973">
    <property type="protein sequence ID" value="EFJ23973"/>
    <property type="gene ID" value="SELMODRAFT_415267"/>
</dbReference>
<keyword evidence="2" id="KW-1185">Reference proteome</keyword>
<dbReference type="Proteomes" id="UP000001514">
    <property type="component" value="Unassembled WGS sequence"/>
</dbReference>
<evidence type="ECO:0000313" key="1">
    <source>
        <dbReference type="EMBL" id="EFJ23973.1"/>
    </source>
</evidence>
<proteinExistence type="predicted"/>